<evidence type="ECO:0000313" key="1">
    <source>
        <dbReference type="EMBL" id="KAF9313377.1"/>
    </source>
</evidence>
<keyword evidence="2" id="KW-1185">Reference proteome</keyword>
<evidence type="ECO:0000313" key="2">
    <source>
        <dbReference type="Proteomes" id="UP000696485"/>
    </source>
</evidence>
<organism evidence="1 2">
    <name type="scientific">Podila minutissima</name>
    <dbReference type="NCBI Taxonomy" id="64525"/>
    <lineage>
        <taxon>Eukaryota</taxon>
        <taxon>Fungi</taxon>
        <taxon>Fungi incertae sedis</taxon>
        <taxon>Mucoromycota</taxon>
        <taxon>Mortierellomycotina</taxon>
        <taxon>Mortierellomycetes</taxon>
        <taxon>Mortierellales</taxon>
        <taxon>Mortierellaceae</taxon>
        <taxon>Podila</taxon>
    </lineage>
</organism>
<dbReference type="Proteomes" id="UP000696485">
    <property type="component" value="Unassembled WGS sequence"/>
</dbReference>
<accession>A0A9P5VFQ6</accession>
<feature type="non-terminal residue" evidence="1">
    <location>
        <position position="173"/>
    </location>
</feature>
<proteinExistence type="predicted"/>
<sequence>PIMDKDQLKHQLFTNNLETTAPCVFEHESRYLDMVTGSDPQVTMRPIFLVPQLLLSFAFAQMMAPLRSGHPIDTFMILNESKVVDPDADVVLAILTQESKNHEAHSACLKDQIVWSFLRLSSLDKLSERLQNGKFLEVIDDDDRKIVVYLKHVDESNLEEKFVLEGDIAQALA</sequence>
<feature type="non-terminal residue" evidence="1">
    <location>
        <position position="1"/>
    </location>
</feature>
<reference evidence="1" key="1">
    <citation type="journal article" date="2020" name="Fungal Divers.">
        <title>Resolving the Mortierellaceae phylogeny through synthesis of multi-gene phylogenetics and phylogenomics.</title>
        <authorList>
            <person name="Vandepol N."/>
            <person name="Liber J."/>
            <person name="Desiro A."/>
            <person name="Na H."/>
            <person name="Kennedy M."/>
            <person name="Barry K."/>
            <person name="Grigoriev I.V."/>
            <person name="Miller A.N."/>
            <person name="O'Donnell K."/>
            <person name="Stajich J.E."/>
            <person name="Bonito G."/>
        </authorList>
    </citation>
    <scope>NUCLEOTIDE SEQUENCE</scope>
    <source>
        <strain evidence="1">NVP1</strain>
    </source>
</reference>
<comment type="caution">
    <text evidence="1">The sequence shown here is derived from an EMBL/GenBank/DDBJ whole genome shotgun (WGS) entry which is preliminary data.</text>
</comment>
<gene>
    <name evidence="1" type="ORF">BG006_004138</name>
</gene>
<dbReference type="AlphaFoldDB" id="A0A9P5VFQ6"/>
<name>A0A9P5VFQ6_9FUNG</name>
<dbReference type="EMBL" id="JAAAUY010002298">
    <property type="protein sequence ID" value="KAF9313377.1"/>
    <property type="molecule type" value="Genomic_DNA"/>
</dbReference>
<protein>
    <submittedName>
        <fullName evidence="1">Uncharacterized protein</fullName>
    </submittedName>
</protein>